<dbReference type="Gene3D" id="3.40.50.880">
    <property type="match status" value="5"/>
</dbReference>
<name>A0A518BBF9_9BACT</name>
<dbReference type="SUPFAM" id="SSF52317">
    <property type="entry name" value="Class I glutamine amidotransferase-like"/>
    <property type="match status" value="5"/>
</dbReference>
<feature type="region of interest" description="Disordered" evidence="1">
    <location>
        <begin position="575"/>
        <end position="597"/>
    </location>
</feature>
<feature type="domain" description="DJ-1/PfpI" evidence="2">
    <location>
        <begin position="94"/>
        <end position="306"/>
    </location>
</feature>
<evidence type="ECO:0000256" key="1">
    <source>
        <dbReference type="SAM" id="MobiDB-lite"/>
    </source>
</evidence>
<dbReference type="KEGG" id="knv:Pan216_51660"/>
<evidence type="ECO:0000313" key="4">
    <source>
        <dbReference type="Proteomes" id="UP000317093"/>
    </source>
</evidence>
<keyword evidence="3" id="KW-0808">Transferase</keyword>
<keyword evidence="4" id="KW-1185">Reference proteome</keyword>
<feature type="domain" description="DJ-1/PfpI" evidence="2">
    <location>
        <begin position="1103"/>
        <end position="1309"/>
    </location>
</feature>
<feature type="region of interest" description="Disordered" evidence="1">
    <location>
        <begin position="823"/>
        <end position="843"/>
    </location>
</feature>
<dbReference type="InterPro" id="IPR050325">
    <property type="entry name" value="Prot/Nucl_acid_deglycase"/>
</dbReference>
<evidence type="ECO:0000259" key="2">
    <source>
        <dbReference type="Pfam" id="PF01965"/>
    </source>
</evidence>
<proteinExistence type="predicted"/>
<protein>
    <submittedName>
        <fullName evidence="3">Isoprenoid biosynthesis protein with amidotransferase-like domain protein</fullName>
    </submittedName>
</protein>
<dbReference type="PANTHER" id="PTHR48094">
    <property type="entry name" value="PROTEIN/NUCLEIC ACID DEGLYCASE DJ-1-RELATED"/>
    <property type="match status" value="1"/>
</dbReference>
<dbReference type="Pfam" id="PF01965">
    <property type="entry name" value="DJ-1_PfpI"/>
    <property type="match status" value="4"/>
</dbReference>
<dbReference type="InterPro" id="IPR002818">
    <property type="entry name" value="DJ-1/PfpI"/>
</dbReference>
<accession>A0A518BBF9</accession>
<feature type="domain" description="DJ-1/PfpI" evidence="2">
    <location>
        <begin position="851"/>
        <end position="1064"/>
    </location>
</feature>
<organism evidence="3 4">
    <name type="scientific">Kolteria novifilia</name>
    <dbReference type="NCBI Taxonomy" id="2527975"/>
    <lineage>
        <taxon>Bacteria</taxon>
        <taxon>Pseudomonadati</taxon>
        <taxon>Planctomycetota</taxon>
        <taxon>Planctomycetia</taxon>
        <taxon>Kolteriales</taxon>
        <taxon>Kolteriaceae</taxon>
        <taxon>Kolteria</taxon>
    </lineage>
</organism>
<feature type="compositionally biased region" description="Acidic residues" evidence="1">
    <location>
        <begin position="576"/>
        <end position="591"/>
    </location>
</feature>
<evidence type="ECO:0000313" key="3">
    <source>
        <dbReference type="EMBL" id="QDU64277.1"/>
    </source>
</evidence>
<dbReference type="InterPro" id="IPR029062">
    <property type="entry name" value="Class_I_gatase-like"/>
</dbReference>
<sequence>MSHVWNGLMRLRNRLEDWMNESERRSADCRPERRFFGIESLETRVVLSNDVANVAILPELEDPAPFSAAEVQYLDAAQQAAQQADPAQSDTKRVLLVIPSVHFWYNDYEATRASLEEAGIEVQVAAPTLDYAVPHANSGQGPDGGVVQPDLRIDEVAAADFDAVAFLGGWGATSLQYTYEGTYFQESYNGDAATKLAVNNLVNDFHAQDKHIAAICVGVGTLAYTDVGGESLLAGRTVSAYAGYAPPSPTHGYRLLRSDIEGNGAVMVNSHSIGDPTTASDDVFIDGKIITAENSSSASHFGAVIAQEIFAVDTANVVPDEAIPQPPVEPEGPVEAIPEAPAEDAGETQQIEPVLLVIANQDFYYQEYNDTRAALEAQGLSVVVAAPTLGPATPHANSGQGAGDGVVLPDIALTDADAADYSAISVIGGWGASQFYYAYEGEFANPAYNGTEELQATFNDLVNDFITQDKYVTAICHGVSALMQTQNGVGEFNFEGTTVAGYAGNAPYSTTDGNQLSRFYVEQTGATMVASQSIGDPGTADDDVTQDGKLITAENFDSAYYFGTYIAEQLLSDAMYPDDDPEEEPPVEEPPAEGGGEVEAVQPVLMVIANQDFYYQEYFDTRQSLEAAGLEVVVAAATTETATPHLNSGQGAGSGEVMPDIALTDVNAGDYSAVAIVGGWGSSQYAYGFDTEFTNPAYNGTEQLRETFNDLLNDFDAQGKYIAAICHGVMSVGYAQTPEGTSLLDGVTVSTYSGNAPTTVAYGDQLTSWYLEQEGAIVVPSNSVGDPAHAHDDVIVDGNRITAQNWDSAALFGEVIANQLLGLEGDPGEEEPPVEEPPAEGGGEVEAVQPVLLVIANQDFYYQEYFDTRQSLEAAGLEVVVAAATTETATPHLNSGQGAGSGEVMPDIALTDVNAGDYSAVAIVGGWGATQYYYAYEGDFANPNYNGTDEVKEAFNAMVDDFVDQGKYVAAICHGVSALAQTTNELGDYQLEGQTVAGFAGTAPNSLLDGNQLSRFYVEQSGATMVESQSVGDLAHAFDDVIVSNLFITAENWDSAALFGEVIANQLLGLGGDPGEEEVPPEDPGEGGEVEGVQPVLLIISDVDFYYQEYADTRASLEAAGLTVVVAAPTLGPATPHANSGQGAGDGIVLPDITIADAIASDYSAVAVSGGWGTTQFYYTYEGVFANPNYNGTDELQDDFNELIGDFVEQGKTVAAISHAVSALAQTQDDMGIYHLDGVSVSSYAGYAPESLTDGAQLTRWYVEQTGAIMVESQSIGNPGHSFDDVLVSGQYVTAEDWDSASYFGEVVAQQILGA</sequence>
<dbReference type="GO" id="GO:0005737">
    <property type="term" value="C:cytoplasm"/>
    <property type="evidence" value="ECO:0007669"/>
    <property type="project" value="TreeGrafter"/>
</dbReference>
<feature type="compositionally biased region" description="Acidic residues" evidence="1">
    <location>
        <begin position="826"/>
        <end position="838"/>
    </location>
</feature>
<gene>
    <name evidence="3" type="ORF">Pan216_51660</name>
</gene>
<dbReference type="OrthoDB" id="9792664at2"/>
<dbReference type="GO" id="GO:0016740">
    <property type="term" value="F:transferase activity"/>
    <property type="evidence" value="ECO:0007669"/>
    <property type="project" value="UniProtKB-KW"/>
</dbReference>
<reference evidence="3 4" key="1">
    <citation type="submission" date="2019-02" db="EMBL/GenBank/DDBJ databases">
        <title>Deep-cultivation of Planctomycetes and their phenomic and genomic characterization uncovers novel biology.</title>
        <authorList>
            <person name="Wiegand S."/>
            <person name="Jogler M."/>
            <person name="Boedeker C."/>
            <person name="Pinto D."/>
            <person name="Vollmers J."/>
            <person name="Rivas-Marin E."/>
            <person name="Kohn T."/>
            <person name="Peeters S.H."/>
            <person name="Heuer A."/>
            <person name="Rast P."/>
            <person name="Oberbeckmann S."/>
            <person name="Bunk B."/>
            <person name="Jeske O."/>
            <person name="Meyerdierks A."/>
            <person name="Storesund J.E."/>
            <person name="Kallscheuer N."/>
            <person name="Luecker S."/>
            <person name="Lage O.M."/>
            <person name="Pohl T."/>
            <person name="Merkel B.J."/>
            <person name="Hornburger P."/>
            <person name="Mueller R.-W."/>
            <person name="Bruemmer F."/>
            <person name="Labrenz M."/>
            <person name="Spormann A.M."/>
            <person name="Op den Camp H."/>
            <person name="Overmann J."/>
            <person name="Amann R."/>
            <person name="Jetten M.S.M."/>
            <person name="Mascher T."/>
            <person name="Medema M.H."/>
            <person name="Devos D.P."/>
            <person name="Kaster A.-K."/>
            <person name="Ovreas L."/>
            <person name="Rohde M."/>
            <person name="Galperin M.Y."/>
            <person name="Jogler C."/>
        </authorList>
    </citation>
    <scope>NUCLEOTIDE SEQUENCE [LARGE SCALE GENOMIC DNA]</scope>
    <source>
        <strain evidence="3 4">Pan216</strain>
    </source>
</reference>
<dbReference type="Proteomes" id="UP000317093">
    <property type="component" value="Chromosome"/>
</dbReference>
<feature type="domain" description="DJ-1/PfpI" evidence="2">
    <location>
        <begin position="354"/>
        <end position="569"/>
    </location>
</feature>
<dbReference type="EMBL" id="CP036279">
    <property type="protein sequence ID" value="QDU64277.1"/>
    <property type="molecule type" value="Genomic_DNA"/>
</dbReference>